<evidence type="ECO:0000259" key="1">
    <source>
        <dbReference type="SMART" id="SM01321"/>
    </source>
</evidence>
<feature type="domain" description="Transposase IS200-like" evidence="1">
    <location>
        <begin position="9"/>
        <end position="131"/>
    </location>
</feature>
<dbReference type="SUPFAM" id="SSF143422">
    <property type="entry name" value="Transposase IS200-like"/>
    <property type="match status" value="1"/>
</dbReference>
<dbReference type="InterPro" id="IPR052715">
    <property type="entry name" value="RAYT_transposase"/>
</dbReference>
<sequence>MSRYRRLFVSGGTYFFTVKLADGDETTLIDQIDDLRACYGRCAASHPFATRAIVVLPDHIHAVWTLPDGDADFSGRWKRIKAGFARQVGGRPRSASKLRKGEAGVWQRRFWEHLVRDEAELSACLRYVWSNPVKHGLVERAVDWPYSSLHREIRAGPMPEGGV</sequence>
<dbReference type="GO" id="GO:0006313">
    <property type="term" value="P:DNA transposition"/>
    <property type="evidence" value="ECO:0007669"/>
    <property type="project" value="InterPro"/>
</dbReference>
<dbReference type="PANTHER" id="PTHR36966:SF1">
    <property type="entry name" value="REP-ASSOCIATED TYROSINE TRANSPOSASE"/>
    <property type="match status" value="1"/>
</dbReference>
<reference evidence="2 4" key="2">
    <citation type="submission" date="2018-03" db="EMBL/GenBank/DDBJ databases">
        <title>Genomic Encyclopedia of Archaeal and Bacterial Type Strains, Phase II (KMG-II): from individual species to whole genera.</title>
        <authorList>
            <person name="Goeker M."/>
        </authorList>
    </citation>
    <scope>NUCLEOTIDE SEQUENCE [LARGE SCALE GENOMIC DNA]</scope>
    <source>
        <strain evidence="2 4">DSM 25227</strain>
    </source>
</reference>
<evidence type="ECO:0000313" key="3">
    <source>
        <dbReference type="EMBL" id="SSA50666.1"/>
    </source>
</evidence>
<proteinExistence type="predicted"/>
<dbReference type="InterPro" id="IPR036515">
    <property type="entry name" value="Transposase_17_sf"/>
</dbReference>
<evidence type="ECO:0000313" key="2">
    <source>
        <dbReference type="EMBL" id="PWJ13340.1"/>
    </source>
</evidence>
<keyword evidence="4" id="KW-1185">Reference proteome</keyword>
<dbReference type="OrthoDB" id="9794403at2"/>
<dbReference type="GO" id="GO:0043565">
    <property type="term" value="F:sequence-specific DNA binding"/>
    <property type="evidence" value="ECO:0007669"/>
    <property type="project" value="TreeGrafter"/>
</dbReference>
<dbReference type="Proteomes" id="UP000251571">
    <property type="component" value="Unassembled WGS sequence"/>
</dbReference>
<protein>
    <submittedName>
        <fullName evidence="3">Putative transposase</fullName>
    </submittedName>
</protein>
<dbReference type="RefSeq" id="WP_109566021.1">
    <property type="nucleotide sequence ID" value="NZ_QGDJ01000014.1"/>
</dbReference>
<dbReference type="EMBL" id="UETC01000014">
    <property type="protein sequence ID" value="SSA50666.1"/>
    <property type="molecule type" value="Genomic_DNA"/>
</dbReference>
<dbReference type="SMART" id="SM01321">
    <property type="entry name" value="Y1_Tnp"/>
    <property type="match status" value="1"/>
</dbReference>
<dbReference type="PANTHER" id="PTHR36966">
    <property type="entry name" value="REP-ASSOCIATED TYROSINE TRANSPOSASE"/>
    <property type="match status" value="1"/>
</dbReference>
<gene>
    <name evidence="2" type="ORF">BCF38_114103</name>
    <name evidence="3" type="ORF">SAMN05421539_114103</name>
</gene>
<dbReference type="AlphaFoldDB" id="A0A2Y9B2J2"/>
<dbReference type="Gene3D" id="3.30.70.1290">
    <property type="entry name" value="Transposase IS200-like"/>
    <property type="match status" value="1"/>
</dbReference>
<evidence type="ECO:0000313" key="5">
    <source>
        <dbReference type="Proteomes" id="UP000251571"/>
    </source>
</evidence>
<accession>A0A2Y9B2J2</accession>
<dbReference type="EMBL" id="QGDJ01000014">
    <property type="protein sequence ID" value="PWJ13340.1"/>
    <property type="molecule type" value="Genomic_DNA"/>
</dbReference>
<dbReference type="NCBIfam" id="NF047646">
    <property type="entry name" value="REP_Tyr_transpos"/>
    <property type="match status" value="1"/>
</dbReference>
<dbReference type="InterPro" id="IPR002686">
    <property type="entry name" value="Transposase_17"/>
</dbReference>
<name>A0A2Y9B2J2_9RHOB</name>
<reference evidence="3 5" key="1">
    <citation type="submission" date="2016-10" db="EMBL/GenBank/DDBJ databases">
        <authorList>
            <person name="Cai Z."/>
        </authorList>
    </citation>
    <scope>NUCLEOTIDE SEQUENCE [LARGE SCALE GENOMIC DNA]</scope>
    <source>
        <strain evidence="3 5">DSM 25227</strain>
    </source>
</reference>
<dbReference type="Proteomes" id="UP000245839">
    <property type="component" value="Unassembled WGS sequence"/>
</dbReference>
<dbReference type="GO" id="GO:0004803">
    <property type="term" value="F:transposase activity"/>
    <property type="evidence" value="ECO:0007669"/>
    <property type="project" value="InterPro"/>
</dbReference>
<organism evidence="3 5">
    <name type="scientific">Jannaschia seohaensis</name>
    <dbReference type="NCBI Taxonomy" id="475081"/>
    <lineage>
        <taxon>Bacteria</taxon>
        <taxon>Pseudomonadati</taxon>
        <taxon>Pseudomonadota</taxon>
        <taxon>Alphaproteobacteria</taxon>
        <taxon>Rhodobacterales</taxon>
        <taxon>Roseobacteraceae</taxon>
        <taxon>Jannaschia</taxon>
    </lineage>
</organism>
<evidence type="ECO:0000313" key="4">
    <source>
        <dbReference type="Proteomes" id="UP000245839"/>
    </source>
</evidence>